<evidence type="ECO:0000313" key="4">
    <source>
        <dbReference type="EMBL" id="OLN97210.1"/>
    </source>
</evidence>
<keyword evidence="3" id="KW-0732">Signal</keyword>
<comment type="caution">
    <text evidence="4">The sequence shown here is derived from an EMBL/GenBank/DDBJ whole genome shotgun (WGS) entry which is preliminary data.</text>
</comment>
<keyword evidence="2" id="KW-1133">Transmembrane helix</keyword>
<keyword evidence="5" id="KW-1185">Reference proteome</keyword>
<dbReference type="AlphaFoldDB" id="A0A1Q8S708"/>
<evidence type="ECO:0000256" key="1">
    <source>
        <dbReference type="SAM" id="MobiDB-lite"/>
    </source>
</evidence>
<evidence type="ECO:0000256" key="2">
    <source>
        <dbReference type="SAM" id="Phobius"/>
    </source>
</evidence>
<feature type="compositionally biased region" description="Basic and acidic residues" evidence="1">
    <location>
        <begin position="278"/>
        <end position="289"/>
    </location>
</feature>
<feature type="chain" id="PRO_5012141350" evidence="3">
    <location>
        <begin position="22"/>
        <end position="289"/>
    </location>
</feature>
<feature type="region of interest" description="Disordered" evidence="1">
    <location>
        <begin position="246"/>
        <end position="289"/>
    </location>
</feature>
<protein>
    <submittedName>
        <fullName evidence="4">Uncharacterized protein</fullName>
    </submittedName>
</protein>
<proteinExistence type="predicted"/>
<feature type="transmembrane region" description="Helical" evidence="2">
    <location>
        <begin position="199"/>
        <end position="225"/>
    </location>
</feature>
<dbReference type="Proteomes" id="UP000186583">
    <property type="component" value="Unassembled WGS sequence"/>
</dbReference>
<evidence type="ECO:0000313" key="5">
    <source>
        <dbReference type="Proteomes" id="UP000186583"/>
    </source>
</evidence>
<organism evidence="4 5">
    <name type="scientific">Colletotrichum chlorophyti</name>
    <dbReference type="NCBI Taxonomy" id="708187"/>
    <lineage>
        <taxon>Eukaryota</taxon>
        <taxon>Fungi</taxon>
        <taxon>Dikarya</taxon>
        <taxon>Ascomycota</taxon>
        <taxon>Pezizomycotina</taxon>
        <taxon>Sordariomycetes</taxon>
        <taxon>Hypocreomycetidae</taxon>
        <taxon>Glomerellales</taxon>
        <taxon>Glomerellaceae</taxon>
        <taxon>Colletotrichum</taxon>
    </lineage>
</organism>
<keyword evidence="2" id="KW-0812">Transmembrane</keyword>
<accession>A0A1Q8S708</accession>
<feature type="signal peptide" evidence="3">
    <location>
        <begin position="1"/>
        <end position="21"/>
    </location>
</feature>
<keyword evidence="2" id="KW-0472">Membrane</keyword>
<name>A0A1Q8S708_9PEZI</name>
<dbReference type="OrthoDB" id="3630276at2759"/>
<evidence type="ECO:0000256" key="3">
    <source>
        <dbReference type="SAM" id="SignalP"/>
    </source>
</evidence>
<dbReference type="EMBL" id="MPGH01000011">
    <property type="protein sequence ID" value="OLN97210.1"/>
    <property type="molecule type" value="Genomic_DNA"/>
</dbReference>
<reference evidence="4 5" key="1">
    <citation type="submission" date="2016-11" db="EMBL/GenBank/DDBJ databases">
        <title>Draft Genome Assembly of Colletotrichum chlorophyti a pathogen of herbaceous plants.</title>
        <authorList>
            <person name="Gan P."/>
            <person name="Narusaka M."/>
            <person name="Tsushima A."/>
            <person name="Narusaka Y."/>
            <person name="Takano Y."/>
            <person name="Shirasu K."/>
        </authorList>
    </citation>
    <scope>NUCLEOTIDE SEQUENCE [LARGE SCALE GENOMIC DNA]</scope>
    <source>
        <strain evidence="4 5">NTL11</strain>
    </source>
</reference>
<sequence length="289" mass="30413">MRPTQPASALVALLFAAAASALTPAKLHCLRSRNLELARLAACGEPGSVAHCLNMLTDDFTQSDLEACYIHAGCDVAEAIVESQWTLDRCDDGGHMAAELRKRHVPIFARQTTAEAAPTETATPTATGTGSSKSTLVCSTTTTKSTTLCPVVSTGVRKGQTLKDGCYPTQTVFATCAAGLLCKDDKSGAPQCLKLDNNIYAGGVAVALFFAVAITGTIGIITYLCCRERKHKKRIAAAAIAREAAANTKRPPPIEVHHADSQPFATQGQPPAGAGYHDGQDPFGDRNRM</sequence>
<gene>
    <name evidence="4" type="ORF">CCHL11_02154</name>
</gene>